<dbReference type="Gene3D" id="2.50.20.10">
    <property type="entry name" value="Lipoprotein localisation LolA/LolB/LppX"/>
    <property type="match status" value="1"/>
</dbReference>
<dbReference type="AlphaFoldDB" id="A0A8T9SSV9"/>
<keyword evidence="3" id="KW-1185">Reference proteome</keyword>
<dbReference type="Pfam" id="PF14125">
    <property type="entry name" value="DUF4292"/>
    <property type="match status" value="1"/>
</dbReference>
<dbReference type="PROSITE" id="PS51257">
    <property type="entry name" value="PROKAR_LIPOPROTEIN"/>
    <property type="match status" value="1"/>
</dbReference>
<reference evidence="2 3" key="1">
    <citation type="submission" date="2022-04" db="EMBL/GenBank/DDBJ databases">
        <title>Hymenobacter sp. isolated from the air.</title>
        <authorList>
            <person name="Won M."/>
            <person name="Lee C.-M."/>
            <person name="Woen H.-Y."/>
            <person name="Kwon S.-W."/>
        </authorList>
    </citation>
    <scope>NUCLEOTIDE SEQUENCE [LARGE SCALE GENOMIC DNA]</scope>
    <source>
        <strain evidence="3">5413 J-13</strain>
    </source>
</reference>
<gene>
    <name evidence="2" type="ORF">MUN82_20130</name>
</gene>
<accession>A0A8T9SSV9</accession>
<name>A0A8T9SSV9_9BACT</name>
<keyword evidence="1" id="KW-0732">Signal</keyword>
<evidence type="ECO:0000313" key="3">
    <source>
        <dbReference type="Proteomes" id="UP000829925"/>
    </source>
</evidence>
<dbReference type="KEGG" id="haei:MUN82_20130"/>
<dbReference type="EMBL" id="CP095053">
    <property type="protein sequence ID" value="UOR05228.1"/>
    <property type="molecule type" value="Genomic_DNA"/>
</dbReference>
<dbReference type="Proteomes" id="UP000829925">
    <property type="component" value="Chromosome"/>
</dbReference>
<organism evidence="2 3">
    <name type="scientific">Hymenobacter aerilatus</name>
    <dbReference type="NCBI Taxonomy" id="2932251"/>
    <lineage>
        <taxon>Bacteria</taxon>
        <taxon>Pseudomonadati</taxon>
        <taxon>Bacteroidota</taxon>
        <taxon>Cytophagia</taxon>
        <taxon>Cytophagales</taxon>
        <taxon>Hymenobacteraceae</taxon>
        <taxon>Hymenobacter</taxon>
    </lineage>
</organism>
<sequence>MSKYPGVLLLLVLLVLGSCQRKLTPTATTSPTTTATPVNPEIKVENIDFRYLAAKGKAQVDMPSLKQTVNINVRMRKDSIIWMSLGLAGFEGVRARITRDSIQILNKLQREYYAGNFAYLKQQFNVEVTFDQLQALLLGNYLPAPAGVTPTVVTEGPQQRVEYAQSGLLLKQLIELSRQRVKELTVTDPNTQNSYMVNYTDFQTLPNTQQQFAYSTLVQVKQGSGASALSISYRNVELDKERLSFPFSIPSGYTRKK</sequence>
<evidence type="ECO:0000256" key="1">
    <source>
        <dbReference type="SAM" id="SignalP"/>
    </source>
</evidence>
<protein>
    <submittedName>
        <fullName evidence="2">DUF4292 domain-containing protein</fullName>
    </submittedName>
</protein>
<proteinExistence type="predicted"/>
<dbReference type="RefSeq" id="WP_245093320.1">
    <property type="nucleotide sequence ID" value="NZ_CP095053.1"/>
</dbReference>
<evidence type="ECO:0000313" key="2">
    <source>
        <dbReference type="EMBL" id="UOR05228.1"/>
    </source>
</evidence>
<feature type="signal peptide" evidence="1">
    <location>
        <begin position="1"/>
        <end position="21"/>
    </location>
</feature>
<dbReference type="InterPro" id="IPR025634">
    <property type="entry name" value="DUF4292"/>
</dbReference>
<feature type="chain" id="PRO_5035749371" evidence="1">
    <location>
        <begin position="22"/>
        <end position="257"/>
    </location>
</feature>